<name>A0A2H5BGQ6_9CAUD</name>
<evidence type="ECO:0000313" key="1">
    <source>
        <dbReference type="EMBL" id="AUG85176.1"/>
    </source>
</evidence>
<accession>A0A2H5BGQ6</accession>
<reference evidence="1 2" key="1">
    <citation type="submission" date="2017-12" db="EMBL/GenBank/DDBJ databases">
        <authorList>
            <person name="Lestochi C.V."/>
            <person name="Miller K.C."/>
            <person name="Miller J.S."/>
            <person name="Stanton M.L."/>
            <person name="Broussard G.W."/>
        </authorList>
    </citation>
    <scope>NUCLEOTIDE SEQUENCE [LARGE SCALE GENOMIC DNA]</scope>
</reference>
<sequence length="179" mass="21204">MKNLCDNLRDLTTKSINDLEVVLARCEKENPVIIKLLNLPSQVLYNLTKTYKNDLNSVWGLVHSLRHAFVDDGDWSIVRKVNKDILEMRARLGLDTENDIPYTYSIEPGDWTMNDGVEAIILFEEDWDALIDTYMLHINYYNDNREAVDNHSEVENKKYWELLRKSDELYESWFKERLN</sequence>
<keyword evidence="2" id="KW-1185">Reference proteome</keyword>
<organism evidence="1 2">
    <name type="scientific">Vibrio phage Ceto</name>
    <dbReference type="NCBI Taxonomy" id="2570300"/>
    <lineage>
        <taxon>Viruses</taxon>
        <taxon>Duplodnaviria</taxon>
        <taxon>Heunggongvirae</taxon>
        <taxon>Uroviricota</taxon>
        <taxon>Caudoviricetes</taxon>
        <taxon>Demerecviridae</taxon>
        <taxon>Ermolyevavirinae</taxon>
        <taxon>Cetovirus</taxon>
        <taxon>Cetovirus ceto</taxon>
    </lineage>
</organism>
<dbReference type="Proteomes" id="UP000240819">
    <property type="component" value="Segment"/>
</dbReference>
<proteinExistence type="predicted"/>
<evidence type="ECO:0000313" key="2">
    <source>
        <dbReference type="Proteomes" id="UP000240819"/>
    </source>
</evidence>
<dbReference type="EMBL" id="MG649966">
    <property type="protein sequence ID" value="AUG85176.1"/>
    <property type="molecule type" value="Genomic_DNA"/>
</dbReference>
<protein>
    <submittedName>
        <fullName evidence="1">Uncharacterized protein</fullName>
    </submittedName>
</protein>
<gene>
    <name evidence="1" type="ORF">CETO_194</name>
</gene>